<comment type="caution">
    <text evidence="2">The sequence shown here is derived from an EMBL/GenBank/DDBJ whole genome shotgun (WGS) entry which is preliminary data.</text>
</comment>
<sequence length="118" mass="13293">MFLCLRFAADVLSVGKICMHQAGRPGPPLIYAREHVDLGKSAINICARHDFVRIFTRCPLAARAMHDRMMKMTVRAKTKQSERENKTEGEEKGDELKSGIGAKFRLVLETELDLGSKF</sequence>
<feature type="region of interest" description="Disordered" evidence="1">
    <location>
        <begin position="74"/>
        <end position="95"/>
    </location>
</feature>
<evidence type="ECO:0000313" key="2">
    <source>
        <dbReference type="EMBL" id="GBP51910.1"/>
    </source>
</evidence>
<name>A0A4C1WM39_EUMVA</name>
<keyword evidence="3" id="KW-1185">Reference proteome</keyword>
<protein>
    <submittedName>
        <fullName evidence="2">Uncharacterized protein</fullName>
    </submittedName>
</protein>
<accession>A0A4C1WM39</accession>
<dbReference type="AlphaFoldDB" id="A0A4C1WM39"/>
<proteinExistence type="predicted"/>
<gene>
    <name evidence="2" type="ORF">EVAR_80004_1</name>
</gene>
<dbReference type="Proteomes" id="UP000299102">
    <property type="component" value="Unassembled WGS sequence"/>
</dbReference>
<evidence type="ECO:0000256" key="1">
    <source>
        <dbReference type="SAM" id="MobiDB-lite"/>
    </source>
</evidence>
<evidence type="ECO:0000313" key="3">
    <source>
        <dbReference type="Proteomes" id="UP000299102"/>
    </source>
</evidence>
<reference evidence="2 3" key="1">
    <citation type="journal article" date="2019" name="Commun. Biol.">
        <title>The bagworm genome reveals a unique fibroin gene that provides high tensile strength.</title>
        <authorList>
            <person name="Kono N."/>
            <person name="Nakamura H."/>
            <person name="Ohtoshi R."/>
            <person name="Tomita M."/>
            <person name="Numata K."/>
            <person name="Arakawa K."/>
        </authorList>
    </citation>
    <scope>NUCLEOTIDE SEQUENCE [LARGE SCALE GENOMIC DNA]</scope>
</reference>
<organism evidence="2 3">
    <name type="scientific">Eumeta variegata</name>
    <name type="common">Bagworm moth</name>
    <name type="synonym">Eumeta japonica</name>
    <dbReference type="NCBI Taxonomy" id="151549"/>
    <lineage>
        <taxon>Eukaryota</taxon>
        <taxon>Metazoa</taxon>
        <taxon>Ecdysozoa</taxon>
        <taxon>Arthropoda</taxon>
        <taxon>Hexapoda</taxon>
        <taxon>Insecta</taxon>
        <taxon>Pterygota</taxon>
        <taxon>Neoptera</taxon>
        <taxon>Endopterygota</taxon>
        <taxon>Lepidoptera</taxon>
        <taxon>Glossata</taxon>
        <taxon>Ditrysia</taxon>
        <taxon>Tineoidea</taxon>
        <taxon>Psychidae</taxon>
        <taxon>Oiketicinae</taxon>
        <taxon>Eumeta</taxon>
    </lineage>
</organism>
<feature type="compositionally biased region" description="Basic and acidic residues" evidence="1">
    <location>
        <begin position="79"/>
        <end position="95"/>
    </location>
</feature>
<dbReference type="EMBL" id="BGZK01000592">
    <property type="protein sequence ID" value="GBP51910.1"/>
    <property type="molecule type" value="Genomic_DNA"/>
</dbReference>